<evidence type="ECO:0000259" key="1">
    <source>
        <dbReference type="Pfam" id="PF12697"/>
    </source>
</evidence>
<protein>
    <recommendedName>
        <fullName evidence="1">AB hydrolase-1 domain-containing protein</fullName>
    </recommendedName>
</protein>
<dbReference type="InterPro" id="IPR029058">
    <property type="entry name" value="AB_hydrolase_fold"/>
</dbReference>
<dbReference type="AlphaFoldDB" id="A0A7H8R3P8"/>
<dbReference type="Gene3D" id="3.40.50.1820">
    <property type="entry name" value="alpha/beta hydrolase"/>
    <property type="match status" value="1"/>
</dbReference>
<sequence>MSFPFQVVEHIVPGQHIREYPHSTKGKQETPLQLAIKQYIPLDRPTPVPDNAITIIGSPGNGTPKETYEPLWEDLYGELKRKEIPLRGIWIADISNQGASGVLNEHIQGDQTNWYDHSRDLLHMINYFRDEIPRPIIGVAHSMGCAQLVNLSIIHPRLLSTLILFDPVIIEASFGGPNPGFPSSRRRDLWPSVEQAKASLSNGLSKWDPRARERYLEYGLRKVPTALYDASDPNVGPQAVTLTTTKHQESWSFSTPNLEPEALDRLLLPDWHAEKERPYLYSRPECWSALRNLPFLRSSVLWVFGGKSFLSLPDAQESKMRHTGTGVGGSGGAQAGMVEKAVLKDGSHTLVFENVEWCAETAAGWVQKWFDGWLADEKFWTEYRSRHSDEDMLRMSKEASMVAKMPVGTKRGDFPR</sequence>
<dbReference type="EMBL" id="CP055901">
    <property type="protein sequence ID" value="QKX60964.1"/>
    <property type="molecule type" value="Genomic_DNA"/>
</dbReference>
<dbReference type="KEGG" id="trg:TRUGW13939_08110"/>
<organism evidence="2 3">
    <name type="scientific">Talaromyces rugulosus</name>
    <name type="common">Penicillium rugulosum</name>
    <dbReference type="NCBI Taxonomy" id="121627"/>
    <lineage>
        <taxon>Eukaryota</taxon>
        <taxon>Fungi</taxon>
        <taxon>Dikarya</taxon>
        <taxon>Ascomycota</taxon>
        <taxon>Pezizomycotina</taxon>
        <taxon>Eurotiomycetes</taxon>
        <taxon>Eurotiomycetidae</taxon>
        <taxon>Eurotiales</taxon>
        <taxon>Trichocomaceae</taxon>
        <taxon>Talaromyces</taxon>
        <taxon>Talaromyces sect. Islandici</taxon>
    </lineage>
</organism>
<feature type="non-terminal residue" evidence="2">
    <location>
        <position position="1"/>
    </location>
</feature>
<dbReference type="OrthoDB" id="94039at2759"/>
<gene>
    <name evidence="2" type="ORF">TRUGW13939_08110</name>
</gene>
<dbReference type="Pfam" id="PF12697">
    <property type="entry name" value="Abhydrolase_6"/>
    <property type="match status" value="1"/>
</dbReference>
<name>A0A7H8R3P8_TALRU</name>
<dbReference type="RefSeq" id="XP_035347139.1">
    <property type="nucleotide sequence ID" value="XM_035491246.1"/>
</dbReference>
<dbReference type="Proteomes" id="UP000509510">
    <property type="component" value="Chromosome IV"/>
</dbReference>
<dbReference type="SUPFAM" id="SSF53474">
    <property type="entry name" value="alpha/beta-Hydrolases"/>
    <property type="match status" value="1"/>
</dbReference>
<keyword evidence="3" id="KW-1185">Reference proteome</keyword>
<reference evidence="3" key="1">
    <citation type="submission" date="2020-06" db="EMBL/GenBank/DDBJ databases">
        <title>A chromosome-scale genome assembly of Talaromyces rugulosus W13939.</title>
        <authorList>
            <person name="Wang B."/>
            <person name="Guo L."/>
            <person name="Ye K."/>
            <person name="Wang L."/>
        </authorList>
    </citation>
    <scope>NUCLEOTIDE SEQUENCE [LARGE SCALE GENOMIC DNA]</scope>
    <source>
        <strain evidence="3">W13939</strain>
    </source>
</reference>
<evidence type="ECO:0000313" key="2">
    <source>
        <dbReference type="EMBL" id="QKX60964.1"/>
    </source>
</evidence>
<dbReference type="GeneID" id="55995599"/>
<feature type="domain" description="AB hydrolase-1" evidence="1">
    <location>
        <begin position="60"/>
        <end position="360"/>
    </location>
</feature>
<accession>A0A7H8R3P8</accession>
<dbReference type="InterPro" id="IPR000073">
    <property type="entry name" value="AB_hydrolase_1"/>
</dbReference>
<evidence type="ECO:0000313" key="3">
    <source>
        <dbReference type="Proteomes" id="UP000509510"/>
    </source>
</evidence>
<proteinExistence type="predicted"/>